<organism evidence="2">
    <name type="scientific">Caenorhabditis remanei</name>
    <name type="common">Caenorhabditis vulgaris</name>
    <dbReference type="NCBI Taxonomy" id="31234"/>
    <lineage>
        <taxon>Eukaryota</taxon>
        <taxon>Metazoa</taxon>
        <taxon>Ecdysozoa</taxon>
        <taxon>Nematoda</taxon>
        <taxon>Chromadorea</taxon>
        <taxon>Rhabditida</taxon>
        <taxon>Rhabditina</taxon>
        <taxon>Rhabditomorpha</taxon>
        <taxon>Rhabditoidea</taxon>
        <taxon>Rhabditidae</taxon>
        <taxon>Peloderinae</taxon>
        <taxon>Caenorhabditis</taxon>
    </lineage>
</organism>
<accession>E3LIA0</accession>
<protein>
    <submittedName>
        <fullName evidence="1">Uncharacterized protein</fullName>
    </submittedName>
</protein>
<sequence>MTHFNWTLIIKTCPEFYPNESDVILAVIAFAGLVMSCILQCRFYQQLKGSVFLCNLASADVVNCLLYLWSYFFTSCVMYYRSDVLAGLRVSFLQQTKSITDFYNIVLNLLIFYIIFEKFLWTCTSRTRYMWKMFTMGEYKFYLMVITALYGVFATCLTSWNVMNLSKIPFCDASFHLTLSDQPSKFNLCFSFNNSKIQVFRTFQTHIIHSISTVATVLSFVFAMITLCRIPRVGDGEKPNNQEDIDLANLSGGPPRLTTGRIKRTILCMLAVYFSFMVRGFCGFIFVHPETSSIATRSLSSRILRNWSYDFMNVVFSGSRLIIYYVFCRNRLVVEYAPHALGH</sequence>
<dbReference type="Proteomes" id="UP000008281">
    <property type="component" value="Unassembled WGS sequence"/>
</dbReference>
<evidence type="ECO:0000313" key="2">
    <source>
        <dbReference type="Proteomes" id="UP000008281"/>
    </source>
</evidence>
<dbReference type="HOGENOM" id="CLU_071134_0_0_1"/>
<reference evidence="1" key="1">
    <citation type="submission" date="2007-07" db="EMBL/GenBank/DDBJ databases">
        <title>PCAP assembly of the Caenorhabditis remanei genome.</title>
        <authorList>
            <consortium name="The Caenorhabditis remanei Sequencing Consortium"/>
            <person name="Wilson R.K."/>
        </authorList>
    </citation>
    <scope>NUCLEOTIDE SEQUENCE [LARGE SCALE GENOMIC DNA]</scope>
    <source>
        <strain evidence="1">PB4641</strain>
    </source>
</reference>
<name>E3LIA0_CAERE</name>
<evidence type="ECO:0000313" key="1">
    <source>
        <dbReference type="EMBL" id="EFO95249.1"/>
    </source>
</evidence>
<gene>
    <name evidence="1" type="ORF">CRE_08916</name>
</gene>
<dbReference type="FunCoup" id="E3LIA0">
    <property type="interactions" value="1095"/>
</dbReference>
<dbReference type="OMA" id="CRNQMVV"/>
<dbReference type="CTD" id="9820767"/>
<keyword evidence="2" id="KW-1185">Reference proteome</keyword>
<dbReference type="OrthoDB" id="5783916at2759"/>
<dbReference type="RefSeq" id="XP_003116353.2">
    <property type="nucleotide sequence ID" value="XM_003116305.2"/>
</dbReference>
<dbReference type="EMBL" id="DS268409">
    <property type="protein sequence ID" value="EFO95249.1"/>
    <property type="molecule type" value="Genomic_DNA"/>
</dbReference>
<dbReference type="KEGG" id="crq:GCK72_020281"/>
<dbReference type="AlphaFoldDB" id="E3LIA0"/>
<dbReference type="GeneID" id="9820767"/>
<dbReference type="eggNOG" id="ENOG502THBG">
    <property type="taxonomic scope" value="Eukaryota"/>
</dbReference>
<proteinExistence type="predicted"/>